<dbReference type="GO" id="GO:0016740">
    <property type="term" value="F:transferase activity"/>
    <property type="evidence" value="ECO:0007669"/>
    <property type="project" value="UniProtKB-KW"/>
</dbReference>
<name>A0A127Q6G2_9BURK</name>
<dbReference type="InterPro" id="IPR032710">
    <property type="entry name" value="NTF2-like_dom_sf"/>
</dbReference>
<evidence type="ECO:0000313" key="1">
    <source>
        <dbReference type="EMBL" id="AMP05670.1"/>
    </source>
</evidence>
<keyword evidence="1" id="KW-0808">Transferase</keyword>
<dbReference type="PATRIC" id="fig|279113.9.peg.3301"/>
<evidence type="ECO:0000313" key="2">
    <source>
        <dbReference type="Proteomes" id="UP000074561"/>
    </source>
</evidence>
<dbReference type="AlphaFoldDB" id="A0A127Q6G2"/>
<dbReference type="Gene3D" id="3.10.450.50">
    <property type="match status" value="1"/>
</dbReference>
<dbReference type="STRING" id="279113.CPter91_3344"/>
<dbReference type="KEGG" id="cpra:CPter91_3344"/>
<proteinExistence type="predicted"/>
<gene>
    <name evidence="1" type="ORF">CPter91_3344</name>
</gene>
<organism evidence="1 2">
    <name type="scientific">Collimonas pratensis</name>
    <dbReference type="NCBI Taxonomy" id="279113"/>
    <lineage>
        <taxon>Bacteria</taxon>
        <taxon>Pseudomonadati</taxon>
        <taxon>Pseudomonadota</taxon>
        <taxon>Betaproteobacteria</taxon>
        <taxon>Burkholderiales</taxon>
        <taxon>Oxalobacteraceae</taxon>
        <taxon>Collimonas</taxon>
    </lineage>
</organism>
<accession>A0A127Q6G2</accession>
<protein>
    <submittedName>
        <fullName evidence="1">Putative acetyltransferase domain protein</fullName>
    </submittedName>
</protein>
<dbReference type="EMBL" id="CP013234">
    <property type="protein sequence ID" value="AMP05670.1"/>
    <property type="molecule type" value="Genomic_DNA"/>
</dbReference>
<sequence length="193" mass="21431">MPALLPASPFFRQDRACATITGGLIFLLRPPAPLTMQTLAPSTSLAQAADQSEIDALVRAFFSVFTNKNGARPEVDAIHRMFIPQGLIIKCHGDHREIYTLQQFIAPRLQLLTSGQLTDFQEQEVSARTDIFGGIAQRYSVYEKSGVLDGQAFHAYGVKTLQLIRMEDGWKMVSLAWEDERDGLGIPAQLKHS</sequence>
<reference evidence="1 2" key="1">
    <citation type="submission" date="2015-11" db="EMBL/GenBank/DDBJ databases">
        <title>Exploring the genomic traits of fungus-feeding bacterial genus Collimonas.</title>
        <authorList>
            <person name="Song C."/>
            <person name="Schmidt R."/>
            <person name="de Jager V."/>
            <person name="Krzyzanowska D."/>
            <person name="Jongedijk E."/>
            <person name="Cankar K."/>
            <person name="Beekwilder J."/>
            <person name="van Veen A."/>
            <person name="de Boer W."/>
            <person name="van Veen J.A."/>
            <person name="Garbeva P."/>
        </authorList>
    </citation>
    <scope>NUCLEOTIDE SEQUENCE [LARGE SCALE GENOMIC DNA]</scope>
    <source>
        <strain evidence="1 2">Ter91</strain>
    </source>
</reference>
<dbReference type="SUPFAM" id="SSF54427">
    <property type="entry name" value="NTF2-like"/>
    <property type="match status" value="1"/>
</dbReference>
<dbReference type="Proteomes" id="UP000074561">
    <property type="component" value="Chromosome"/>
</dbReference>